<dbReference type="GO" id="GO:0003887">
    <property type="term" value="F:DNA-directed DNA polymerase activity"/>
    <property type="evidence" value="ECO:0007669"/>
    <property type="project" value="UniProtKB-KW"/>
</dbReference>
<dbReference type="InterPro" id="IPR012337">
    <property type="entry name" value="RNaseH-like_sf"/>
</dbReference>
<protein>
    <recommendedName>
        <fullName evidence="2">DNA-directed DNA polymerase</fullName>
        <ecNumber evidence="2">2.7.7.7</ecNumber>
    </recommendedName>
</protein>
<evidence type="ECO:0000256" key="9">
    <source>
        <dbReference type="SAM" id="MobiDB-lite"/>
    </source>
</evidence>
<dbReference type="SUPFAM" id="SSF53098">
    <property type="entry name" value="Ribonuclease H-like"/>
    <property type="match status" value="1"/>
</dbReference>
<name>A0A914Z4U1_9BILA</name>
<dbReference type="GO" id="GO:0003677">
    <property type="term" value="F:DNA binding"/>
    <property type="evidence" value="ECO:0007669"/>
    <property type="project" value="UniProtKB-KW"/>
</dbReference>
<evidence type="ECO:0000259" key="10">
    <source>
        <dbReference type="Pfam" id="PF03175"/>
    </source>
</evidence>
<evidence type="ECO:0000313" key="12">
    <source>
        <dbReference type="WBParaSite" id="PSU_v2.g5270.t1"/>
    </source>
</evidence>
<dbReference type="GO" id="GO:0000166">
    <property type="term" value="F:nucleotide binding"/>
    <property type="evidence" value="ECO:0007669"/>
    <property type="project" value="InterPro"/>
</dbReference>
<evidence type="ECO:0000256" key="1">
    <source>
        <dbReference type="ARBA" id="ARBA00005755"/>
    </source>
</evidence>
<dbReference type="InterPro" id="IPR011335">
    <property type="entry name" value="Restrct_endonuc-II-like"/>
</dbReference>
<evidence type="ECO:0000256" key="5">
    <source>
        <dbReference type="ARBA" id="ARBA00022705"/>
    </source>
</evidence>
<dbReference type="EC" id="2.7.7.7" evidence="2"/>
<sequence>MAQQVKAKAKVNDKSLSSRETILAFKKDVYTDLGPIVNAFRAYWYHTTSDTNNHKTRDLKIEKKMLAYLVSMIQNIPIPEANSLLIHQSAEIITVFISKDDGTLLNDEEQIKKFCDLVFEREGKVLCGLLYAENNHVPIFYSTEERQTMFLNIIRWNSGSYGMATKMNVFCRQGTLFCVICKTSYRNKGSHPNRCWQKCNSCFESGPEYPCQQELADGTWIKCDQCNLDFKSVRCHQNHLKTACKRQKRCKLCHATYQLGHGEMNHICGNKYCYQCHQHHPPNDRARGQHYCYIRKAKIHPDDFLRVLYVFYDIETIQKVIKAIPRKRVNSESEPYAHDKRPRIENTFEDGEAPSCSHHSEDSGVTHLTNFDQSEAPSCSHHSEDSGVTHLTNLEHACPELGEPSLAFMGAQHENADENGIVQHAVNSEAGKTLRDRIIAKHRGKSNSQHVANLMHSLIRCSDCIEDTDENRYCTYCHRQSTTFTSIPEHLLPSTSDENIVFDDDVTGAFMKYLLTLSQSSNYSSVYLYAHNASRFDSHLVLKAFTDRNYTTSQFIQKGNSIIEATISSGQGIEKALHFRDTYRIIPVALRAFQKTFDLGELLHKFDFPHFYNLEKFYDKILDTLPDKEYYGYSNMKKAEKAKFDLKYDAECKKMEENGSKYSLPLELKKYCIQDVNVLYKGFVEFRKIKNEVVREKVDEFDAKKLRGDRSKTFYDILLKGTTVAALTLYVYRLRFLNTDKVALIPETGYTDKTNQSKIATGYLEWIMKKNAHFIQHAHNIGEHKIGKISVDGYNIDTKEIIQVHGCLWHGCPSCYLDRTKVLLDGKTAGDFYASTVEKAKRLDKAIEDDPNYSKVVVVWECQIRKEMNKDKDMFDFINATEDVSNIDLRKTLSGGRTGPLRMQAKYTPGEHKISYYDICSLYP</sequence>
<feature type="compositionally biased region" description="Basic and acidic residues" evidence="9">
    <location>
        <begin position="329"/>
        <end position="346"/>
    </location>
</feature>
<dbReference type="SUPFAM" id="SSF52980">
    <property type="entry name" value="Restriction endonuclease-like"/>
    <property type="match status" value="1"/>
</dbReference>
<dbReference type="InterPro" id="IPR036397">
    <property type="entry name" value="RNaseH_sf"/>
</dbReference>
<dbReference type="Gene3D" id="3.30.420.10">
    <property type="entry name" value="Ribonuclease H-like superfamily/Ribonuclease H"/>
    <property type="match status" value="1"/>
</dbReference>
<dbReference type="PANTHER" id="PTHR33568:SF3">
    <property type="entry name" value="DNA-DIRECTED DNA POLYMERASE"/>
    <property type="match status" value="1"/>
</dbReference>
<dbReference type="Pfam" id="PF03175">
    <property type="entry name" value="DNA_pol_B_2"/>
    <property type="match status" value="1"/>
</dbReference>
<keyword evidence="6" id="KW-0239">DNA-directed DNA polymerase</keyword>
<evidence type="ECO:0000256" key="8">
    <source>
        <dbReference type="ARBA" id="ARBA00049244"/>
    </source>
</evidence>
<dbReference type="PANTHER" id="PTHR33568">
    <property type="entry name" value="DNA POLYMERASE"/>
    <property type="match status" value="1"/>
</dbReference>
<keyword evidence="4" id="KW-0548">Nucleotidyltransferase</keyword>
<evidence type="ECO:0000256" key="7">
    <source>
        <dbReference type="ARBA" id="ARBA00023125"/>
    </source>
</evidence>
<comment type="catalytic activity">
    <reaction evidence="8">
        <text>DNA(n) + a 2'-deoxyribonucleoside 5'-triphosphate = DNA(n+1) + diphosphate</text>
        <dbReference type="Rhea" id="RHEA:22508"/>
        <dbReference type="Rhea" id="RHEA-COMP:17339"/>
        <dbReference type="Rhea" id="RHEA-COMP:17340"/>
        <dbReference type="ChEBI" id="CHEBI:33019"/>
        <dbReference type="ChEBI" id="CHEBI:61560"/>
        <dbReference type="ChEBI" id="CHEBI:173112"/>
        <dbReference type="EC" id="2.7.7.7"/>
    </reaction>
</comment>
<dbReference type="WBParaSite" id="PSU_v2.g5270.t1">
    <property type="protein sequence ID" value="PSU_v2.g5270.t1"/>
    <property type="gene ID" value="PSU_v2.g5270"/>
</dbReference>
<dbReference type="AlphaFoldDB" id="A0A914Z4U1"/>
<evidence type="ECO:0000313" key="11">
    <source>
        <dbReference type="Proteomes" id="UP000887577"/>
    </source>
</evidence>
<feature type="compositionally biased region" description="Polar residues" evidence="9">
    <location>
        <begin position="366"/>
        <end position="377"/>
    </location>
</feature>
<keyword evidence="3" id="KW-0808">Transferase</keyword>
<evidence type="ECO:0000256" key="2">
    <source>
        <dbReference type="ARBA" id="ARBA00012417"/>
    </source>
</evidence>
<proteinExistence type="inferred from homology"/>
<keyword evidence="7" id="KW-0238">DNA-binding</keyword>
<dbReference type="Proteomes" id="UP000887577">
    <property type="component" value="Unplaced"/>
</dbReference>
<dbReference type="InterPro" id="IPR004868">
    <property type="entry name" value="DNA-dir_DNA_pol_B_mt/vir"/>
</dbReference>
<accession>A0A914Z4U1</accession>
<feature type="domain" description="DNA-directed DNA polymerase family B mitochondria/virus" evidence="10">
    <location>
        <begin position="520"/>
        <end position="712"/>
    </location>
</feature>
<dbReference type="GO" id="GO:0006260">
    <property type="term" value="P:DNA replication"/>
    <property type="evidence" value="ECO:0007669"/>
    <property type="project" value="UniProtKB-KW"/>
</dbReference>
<evidence type="ECO:0000256" key="4">
    <source>
        <dbReference type="ARBA" id="ARBA00022695"/>
    </source>
</evidence>
<comment type="similarity">
    <text evidence="1">Belongs to the DNA polymerase type-B family.</text>
</comment>
<reference evidence="12" key="1">
    <citation type="submission" date="2022-11" db="UniProtKB">
        <authorList>
            <consortium name="WormBaseParasite"/>
        </authorList>
    </citation>
    <scope>IDENTIFICATION</scope>
</reference>
<dbReference type="GO" id="GO:0006281">
    <property type="term" value="P:DNA repair"/>
    <property type="evidence" value="ECO:0007669"/>
    <property type="project" value="UniProtKB-ARBA"/>
</dbReference>
<organism evidence="11 12">
    <name type="scientific">Panagrolaimus superbus</name>
    <dbReference type="NCBI Taxonomy" id="310955"/>
    <lineage>
        <taxon>Eukaryota</taxon>
        <taxon>Metazoa</taxon>
        <taxon>Ecdysozoa</taxon>
        <taxon>Nematoda</taxon>
        <taxon>Chromadorea</taxon>
        <taxon>Rhabditida</taxon>
        <taxon>Tylenchina</taxon>
        <taxon>Panagrolaimomorpha</taxon>
        <taxon>Panagrolaimoidea</taxon>
        <taxon>Panagrolaimidae</taxon>
        <taxon>Panagrolaimus</taxon>
    </lineage>
</organism>
<evidence type="ECO:0000256" key="3">
    <source>
        <dbReference type="ARBA" id="ARBA00022679"/>
    </source>
</evidence>
<keyword evidence="5" id="KW-0235">DNA replication</keyword>
<evidence type="ECO:0000256" key="6">
    <source>
        <dbReference type="ARBA" id="ARBA00022932"/>
    </source>
</evidence>
<keyword evidence="11" id="KW-1185">Reference proteome</keyword>
<feature type="region of interest" description="Disordered" evidence="9">
    <location>
        <begin position="329"/>
        <end position="386"/>
    </location>
</feature>
<dbReference type="Gene3D" id="3.40.960.10">
    <property type="entry name" value="VSR Endonuclease"/>
    <property type="match status" value="1"/>
</dbReference>